<sequence length="168" mass="18900">MGDLKNLSNEEAISKLKKLAEDIRICMFCTDLSHVPFSTRPMSVQEVDEFGNIWFLSGADSDKNFDIKQDEKVQLLFAKTASSEYLNVFGKAFIYKDKSTIEEKWSPIAKAWFTEGKDDPNLTVIRVQPEHTYYWDTKSGKVVSLLKIAVGAVIGKPLDDGIEGKLSV</sequence>
<feature type="domain" description="General stress protein FMN-binding split barrel" evidence="1">
    <location>
        <begin position="11"/>
        <end position="158"/>
    </location>
</feature>
<name>A0A3P3W417_9FLAO</name>
<comment type="caution">
    <text evidence="2">The sequence shown here is derived from an EMBL/GenBank/DDBJ whole genome shotgun (WGS) entry which is preliminary data.</text>
</comment>
<dbReference type="OrthoDB" id="1432662at2"/>
<reference evidence="2 3" key="1">
    <citation type="submission" date="2018-11" db="EMBL/GenBank/DDBJ databases">
        <title>Flavobacterium sp. nov., YIM 102600 draft genome.</title>
        <authorList>
            <person name="Li G."/>
            <person name="Jiang Y."/>
        </authorList>
    </citation>
    <scope>NUCLEOTIDE SEQUENCE [LARGE SCALE GENOMIC DNA]</scope>
    <source>
        <strain evidence="2 3">YIM 102600</strain>
    </source>
</reference>
<dbReference type="AlphaFoldDB" id="A0A3P3W417"/>
<dbReference type="EMBL" id="RQVR01000016">
    <property type="protein sequence ID" value="RRJ89484.1"/>
    <property type="molecule type" value="Genomic_DNA"/>
</dbReference>
<dbReference type="Gene3D" id="2.30.110.10">
    <property type="entry name" value="Electron Transport, Fmn-binding Protein, Chain A"/>
    <property type="match status" value="1"/>
</dbReference>
<dbReference type="SUPFAM" id="SSF50475">
    <property type="entry name" value="FMN-binding split barrel"/>
    <property type="match status" value="1"/>
</dbReference>
<dbReference type="InterPro" id="IPR038725">
    <property type="entry name" value="YdaG_split_barrel_FMN-bd"/>
</dbReference>
<dbReference type="PANTHER" id="PTHR34818:SF1">
    <property type="entry name" value="PROTEIN BLI-3"/>
    <property type="match status" value="1"/>
</dbReference>
<evidence type="ECO:0000259" key="1">
    <source>
        <dbReference type="Pfam" id="PF16242"/>
    </source>
</evidence>
<dbReference type="RefSeq" id="WP_125013489.1">
    <property type="nucleotide sequence ID" value="NZ_RQVR01000016.1"/>
</dbReference>
<evidence type="ECO:0000313" key="3">
    <source>
        <dbReference type="Proteomes" id="UP000271937"/>
    </source>
</evidence>
<gene>
    <name evidence="2" type="ORF">EG849_12795</name>
</gene>
<evidence type="ECO:0000313" key="2">
    <source>
        <dbReference type="EMBL" id="RRJ89484.1"/>
    </source>
</evidence>
<dbReference type="Proteomes" id="UP000271937">
    <property type="component" value="Unassembled WGS sequence"/>
</dbReference>
<keyword evidence="3" id="KW-1185">Reference proteome</keyword>
<dbReference type="Pfam" id="PF16242">
    <property type="entry name" value="Pyrid_ox_like"/>
    <property type="match status" value="1"/>
</dbReference>
<protein>
    <submittedName>
        <fullName evidence="2">General stress protein</fullName>
    </submittedName>
</protein>
<dbReference type="PANTHER" id="PTHR34818">
    <property type="entry name" value="PROTEIN BLI-3"/>
    <property type="match status" value="1"/>
</dbReference>
<proteinExistence type="predicted"/>
<dbReference type="InterPro" id="IPR012349">
    <property type="entry name" value="Split_barrel_FMN-bd"/>
</dbReference>
<dbReference type="InterPro" id="IPR052917">
    <property type="entry name" value="Stress-Dev_Protein"/>
</dbReference>
<organism evidence="2 3">
    <name type="scientific">Flavobacterium macacae</name>
    <dbReference type="NCBI Taxonomy" id="2488993"/>
    <lineage>
        <taxon>Bacteria</taxon>
        <taxon>Pseudomonadati</taxon>
        <taxon>Bacteroidota</taxon>
        <taxon>Flavobacteriia</taxon>
        <taxon>Flavobacteriales</taxon>
        <taxon>Flavobacteriaceae</taxon>
        <taxon>Flavobacterium</taxon>
    </lineage>
</organism>
<accession>A0A3P3W417</accession>